<dbReference type="GO" id="GO:0042254">
    <property type="term" value="P:ribosome biogenesis"/>
    <property type="evidence" value="ECO:0007669"/>
    <property type="project" value="UniProtKB-KW"/>
</dbReference>
<dbReference type="GO" id="GO:0008234">
    <property type="term" value="F:cysteine-type peptidase activity"/>
    <property type="evidence" value="ECO:0007669"/>
    <property type="project" value="UniProtKB-KW"/>
</dbReference>
<comment type="similarity">
    <text evidence="5">Belongs to the Prp family.</text>
</comment>
<evidence type="ECO:0000256" key="3">
    <source>
        <dbReference type="ARBA" id="ARBA00022801"/>
    </source>
</evidence>
<proteinExistence type="inferred from homology"/>
<keyword evidence="1" id="KW-0690">Ribosome biogenesis</keyword>
<sequence>MIQIVARKDFLSVSGHAYAGTKGNDLVCAAVSVLVTGAAELWKNREEVFITKTVEKNKNLKKDANNEKNNLLREEKFTFLFRFRDSNLPLDLEYEYAFLRRYLRLVASQYPNNVSYSE</sequence>
<organism evidence="7 8">
    <name type="scientific">Candidatus Mycoplasma haematohominis</name>
    <dbReference type="NCBI Taxonomy" id="1494318"/>
    <lineage>
        <taxon>Bacteria</taxon>
        <taxon>Bacillati</taxon>
        <taxon>Mycoplasmatota</taxon>
        <taxon>Mollicutes</taxon>
        <taxon>Mycoplasmataceae</taxon>
        <taxon>Mycoplasma</taxon>
    </lineage>
</organism>
<dbReference type="InterPro" id="IPR036764">
    <property type="entry name" value="Peptidase_Prp_sf"/>
</dbReference>
<evidence type="ECO:0000313" key="7">
    <source>
        <dbReference type="EMBL" id="GCE63434.1"/>
    </source>
</evidence>
<keyword evidence="4" id="KW-0788">Thiol protease</keyword>
<comment type="caution">
    <text evidence="7">The sequence shown here is derived from an EMBL/GenBank/DDBJ whole genome shotgun (WGS) entry which is preliminary data.</text>
</comment>
<evidence type="ECO:0000256" key="2">
    <source>
        <dbReference type="ARBA" id="ARBA00022670"/>
    </source>
</evidence>
<keyword evidence="2" id="KW-0645">Protease</keyword>
<evidence type="ECO:0000256" key="1">
    <source>
        <dbReference type="ARBA" id="ARBA00022517"/>
    </source>
</evidence>
<accession>A0A478FR31</accession>
<dbReference type="Proteomes" id="UP000324831">
    <property type="component" value="Unassembled WGS sequence"/>
</dbReference>
<reference evidence="7 8" key="1">
    <citation type="submission" date="2019-01" db="EMBL/GenBank/DDBJ databases">
        <title>Draft genome sequences of Candidatus Mycoplasma haemohominis SWG34-3 identified from a patient with pyrexia, anemia and liver dysfunction.</title>
        <authorList>
            <person name="Sekizuka T."/>
            <person name="Hattori N."/>
            <person name="Katano H."/>
            <person name="Takuma T."/>
            <person name="Ito T."/>
            <person name="Arai N."/>
            <person name="Yanai R."/>
            <person name="Ishii S."/>
            <person name="Miura Y."/>
            <person name="Tokunaga T."/>
            <person name="Watanabe H."/>
            <person name="Nomura N."/>
            <person name="Eguchi J."/>
            <person name="Arai T."/>
            <person name="Hasegawa H."/>
            <person name="Nakamaki T."/>
            <person name="Wakita T."/>
            <person name="Niki Y."/>
            <person name="Kuroda M."/>
        </authorList>
    </citation>
    <scope>NUCLEOTIDE SEQUENCE [LARGE SCALE GENOMIC DNA]</scope>
    <source>
        <strain evidence="7">SWG34-3</strain>
    </source>
</reference>
<dbReference type="SUPFAM" id="SSF118010">
    <property type="entry name" value="TM1457-like"/>
    <property type="match status" value="1"/>
</dbReference>
<dbReference type="InterPro" id="IPR007422">
    <property type="entry name" value="Peptidase_Prp"/>
</dbReference>
<protein>
    <recommendedName>
        <fullName evidence="6">Ribosomal processing cysteine protease Prp</fullName>
    </recommendedName>
</protein>
<dbReference type="Gene3D" id="3.30.70.1490">
    <property type="entry name" value="Cysteine protease Prp"/>
    <property type="match status" value="1"/>
</dbReference>
<evidence type="ECO:0000313" key="8">
    <source>
        <dbReference type="Proteomes" id="UP000324831"/>
    </source>
</evidence>
<dbReference type="GO" id="GO:0006508">
    <property type="term" value="P:proteolysis"/>
    <property type="evidence" value="ECO:0007669"/>
    <property type="project" value="UniProtKB-KW"/>
</dbReference>
<gene>
    <name evidence="7" type="ORF">MHSWG343_04310</name>
</gene>
<dbReference type="AlphaFoldDB" id="A0A478FR31"/>
<evidence type="ECO:0000256" key="5">
    <source>
        <dbReference type="ARBA" id="ARBA00044503"/>
    </source>
</evidence>
<dbReference type="EMBL" id="BIMN01000002">
    <property type="protein sequence ID" value="GCE63434.1"/>
    <property type="molecule type" value="Genomic_DNA"/>
</dbReference>
<dbReference type="CDD" id="cd16332">
    <property type="entry name" value="Prp-like"/>
    <property type="match status" value="1"/>
</dbReference>
<keyword evidence="3" id="KW-0378">Hydrolase</keyword>
<dbReference type="Pfam" id="PF04327">
    <property type="entry name" value="Peptidase_Prp"/>
    <property type="match status" value="1"/>
</dbReference>
<evidence type="ECO:0000256" key="4">
    <source>
        <dbReference type="ARBA" id="ARBA00022807"/>
    </source>
</evidence>
<evidence type="ECO:0000256" key="6">
    <source>
        <dbReference type="ARBA" id="ARBA00044538"/>
    </source>
</evidence>
<name>A0A478FR31_9MOLU</name>